<evidence type="ECO:0000259" key="1">
    <source>
        <dbReference type="Pfam" id="PF12001"/>
    </source>
</evidence>
<reference evidence="2" key="1">
    <citation type="submission" date="2025-08" db="UniProtKB">
        <authorList>
            <consortium name="Ensembl"/>
        </authorList>
    </citation>
    <scope>IDENTIFICATION</scope>
</reference>
<dbReference type="Bgee" id="ENSCATG00000034322">
    <property type="expression patterns" value="Expressed in pituitary gland and 8 other cell types or tissues"/>
</dbReference>
<evidence type="ECO:0000313" key="3">
    <source>
        <dbReference type="Proteomes" id="UP000233060"/>
    </source>
</evidence>
<feature type="domain" description="DUF3496" evidence="1">
    <location>
        <begin position="2"/>
        <end position="109"/>
    </location>
</feature>
<evidence type="ECO:0000313" key="2">
    <source>
        <dbReference type="Ensembl" id="ENSCATP00000021166.1"/>
    </source>
</evidence>
<dbReference type="STRING" id="9531.ENSCATP00000021166"/>
<accession>A0A2K5M7M5</accession>
<name>A0A2K5M7M5_CERAT</name>
<dbReference type="Proteomes" id="UP000233060">
    <property type="component" value="Unassembled WGS sequence"/>
</dbReference>
<protein>
    <recommendedName>
        <fullName evidence="1">DUF3496 domain-containing protein</fullName>
    </recommendedName>
</protein>
<reference evidence="2" key="2">
    <citation type="submission" date="2025-09" db="UniProtKB">
        <authorList>
            <consortium name="Ensembl"/>
        </authorList>
    </citation>
    <scope>IDENTIFICATION</scope>
</reference>
<dbReference type="InterPro" id="IPR021885">
    <property type="entry name" value="DUF3496"/>
</dbReference>
<dbReference type="AlphaFoldDB" id="A0A2K5M7M5"/>
<dbReference type="Ensembl" id="ENSCATT00000045366.1">
    <property type="protein sequence ID" value="ENSCATP00000021166.1"/>
    <property type="gene ID" value="ENSCATG00000034322.1"/>
</dbReference>
<keyword evidence="3" id="KW-1185">Reference proteome</keyword>
<dbReference type="GeneTree" id="ENSGT00940000162459"/>
<organism evidence="2 3">
    <name type="scientific">Cercocebus atys</name>
    <name type="common">Sooty mangabey</name>
    <name type="synonym">Cercocebus torquatus atys</name>
    <dbReference type="NCBI Taxonomy" id="9531"/>
    <lineage>
        <taxon>Eukaryota</taxon>
        <taxon>Metazoa</taxon>
        <taxon>Chordata</taxon>
        <taxon>Craniata</taxon>
        <taxon>Vertebrata</taxon>
        <taxon>Euteleostomi</taxon>
        <taxon>Mammalia</taxon>
        <taxon>Eutheria</taxon>
        <taxon>Euarchontoglires</taxon>
        <taxon>Primates</taxon>
        <taxon>Haplorrhini</taxon>
        <taxon>Catarrhini</taxon>
        <taxon>Cercopithecidae</taxon>
        <taxon>Cercopithecinae</taxon>
        <taxon>Cercocebus</taxon>
    </lineage>
</organism>
<sequence length="156" mass="17843">MKSQMELTIKDLEFKLYKAKTSQADCNTTELEKYKELYLEELKLRESLSDELNKRKEILADVSTKLLQEKEQSGSLFTSHTTRAVLQSACNGNLNENLGLNRIHIPTETLRIPTLSSLSSNIRMESDLSKTRTEDTFWNSRLGNISQCCDSHAVLR</sequence>
<proteinExistence type="predicted"/>
<dbReference type="Pfam" id="PF12001">
    <property type="entry name" value="DUF3496"/>
    <property type="match status" value="1"/>
</dbReference>